<dbReference type="Pfam" id="PF11527">
    <property type="entry name" value="ARL2_Bind_BART"/>
    <property type="match status" value="1"/>
</dbReference>
<dbReference type="InterPro" id="IPR038849">
    <property type="entry name" value="ARL2BP"/>
</dbReference>
<dbReference type="Gene3D" id="1.20.1520.10">
    <property type="entry name" value="ADP-ribosylation factor-like 2-binding protein, domain"/>
    <property type="match status" value="1"/>
</dbReference>
<dbReference type="InterPro" id="IPR023379">
    <property type="entry name" value="BART_dom"/>
</dbReference>
<evidence type="ECO:0000256" key="13">
    <source>
        <dbReference type="RuleBase" id="RU367099"/>
    </source>
</evidence>
<keyword evidence="8 13" id="KW-0496">Mitochondrion</keyword>
<evidence type="ECO:0000313" key="15">
    <source>
        <dbReference type="EMBL" id="KAB1270035.1"/>
    </source>
</evidence>
<dbReference type="Proteomes" id="UP000299084">
    <property type="component" value="Unassembled WGS sequence"/>
</dbReference>
<dbReference type="AlphaFoldDB" id="A0A5N4DG08"/>
<name>A0A5N4DG08_CAMDR</name>
<keyword evidence="10 13" id="KW-0539">Nucleus</keyword>
<evidence type="ECO:0000256" key="4">
    <source>
        <dbReference type="ARBA" id="ARBA00009880"/>
    </source>
</evidence>
<dbReference type="PANTHER" id="PTHR15487">
    <property type="entry name" value="ADP-RIBOSYLATION FACTOR-LIKE PROTEIN 2-BINDING PROTEIN"/>
    <property type="match status" value="1"/>
</dbReference>
<comment type="subcellular location">
    <subcellularLocation>
        <location evidence="1 13">Cytoplasm</location>
        <location evidence="1 13">Cytoskeleton</location>
        <location evidence="1 13">Cilium basal body</location>
    </subcellularLocation>
    <subcellularLocation>
        <location evidence="3 13">Cytoplasm</location>
        <location evidence="3 13">Cytoskeleton</location>
        <location evidence="3 13">Microtubule organizing center</location>
        <location evidence="3 13">Centrosome</location>
    </subcellularLocation>
    <subcellularLocation>
        <location evidence="13">Cytoplasm</location>
    </subcellularLocation>
    <subcellularLocation>
        <location evidence="2 13">Nucleus</location>
    </subcellularLocation>
    <subcellularLocation>
        <location evidence="13">Mitochondrion intermembrane space</location>
    </subcellularLocation>
</comment>
<dbReference type="GO" id="GO:0005634">
    <property type="term" value="C:nucleus"/>
    <property type="evidence" value="ECO:0007669"/>
    <property type="project" value="UniProtKB-SubCell"/>
</dbReference>
<reference evidence="15 16" key="1">
    <citation type="journal article" date="2019" name="Mol. Ecol. Resour.">
        <title>Improving Illumina assemblies with Hi-C and long reads: an example with the North African dromedary.</title>
        <authorList>
            <person name="Elbers J.P."/>
            <person name="Rogers M.F."/>
            <person name="Perelman P.L."/>
            <person name="Proskuryakova A.A."/>
            <person name="Serdyukova N.A."/>
            <person name="Johnson W.E."/>
            <person name="Horin P."/>
            <person name="Corander J."/>
            <person name="Murphy D."/>
            <person name="Burger P.A."/>
        </authorList>
    </citation>
    <scope>NUCLEOTIDE SEQUENCE [LARGE SCALE GENOMIC DNA]</scope>
    <source>
        <strain evidence="15">Drom800</strain>
        <tissue evidence="15">Blood</tissue>
    </source>
</reference>
<proteinExistence type="inferred from homology"/>
<feature type="domain" description="BART" evidence="14">
    <location>
        <begin position="57"/>
        <end position="165"/>
    </location>
</feature>
<comment type="similarity">
    <text evidence="4 13">Belongs to the ARL2BP family.</text>
</comment>
<evidence type="ECO:0000313" key="16">
    <source>
        <dbReference type="Proteomes" id="UP000299084"/>
    </source>
</evidence>
<organism evidence="15 16">
    <name type="scientific">Camelus dromedarius</name>
    <name type="common">Dromedary</name>
    <name type="synonym">Arabian camel</name>
    <dbReference type="NCBI Taxonomy" id="9838"/>
    <lineage>
        <taxon>Eukaryota</taxon>
        <taxon>Metazoa</taxon>
        <taxon>Chordata</taxon>
        <taxon>Craniata</taxon>
        <taxon>Vertebrata</taxon>
        <taxon>Euteleostomi</taxon>
        <taxon>Mammalia</taxon>
        <taxon>Eutheria</taxon>
        <taxon>Laurasiatheria</taxon>
        <taxon>Artiodactyla</taxon>
        <taxon>Tylopoda</taxon>
        <taxon>Camelidae</taxon>
        <taxon>Camelus</taxon>
    </lineage>
</organism>
<evidence type="ECO:0000256" key="9">
    <source>
        <dbReference type="ARBA" id="ARBA00023212"/>
    </source>
</evidence>
<dbReference type="GO" id="GO:0005929">
    <property type="term" value="C:cilium"/>
    <property type="evidence" value="ECO:0007669"/>
    <property type="project" value="UniProtKB-UniRule"/>
</dbReference>
<evidence type="ECO:0000256" key="1">
    <source>
        <dbReference type="ARBA" id="ARBA00004120"/>
    </source>
</evidence>
<gene>
    <name evidence="15" type="ORF">Cadr_000016788</name>
</gene>
<accession>A0A5N4DG08</accession>
<dbReference type="EMBL" id="JWIN03000012">
    <property type="protein sequence ID" value="KAB1270035.1"/>
    <property type="molecule type" value="Genomic_DNA"/>
</dbReference>
<keyword evidence="9 13" id="KW-0206">Cytoskeleton</keyword>
<keyword evidence="6 13" id="KW-0963">Cytoplasm</keyword>
<evidence type="ECO:0000256" key="12">
    <source>
        <dbReference type="ARBA" id="ARBA00025341"/>
    </source>
</evidence>
<evidence type="ECO:0000256" key="7">
    <source>
        <dbReference type="ARBA" id="ARBA00023069"/>
    </source>
</evidence>
<keyword evidence="7 13" id="KW-0969">Cilium</keyword>
<evidence type="ECO:0000256" key="5">
    <source>
        <dbReference type="ARBA" id="ARBA00014849"/>
    </source>
</evidence>
<sequence>MMSSAMVTGGRVRLLEVNSGSPMQSGRLRWAPGGRMDAAEVTEVSEESFALSAMEAEFDVVVGSLEDIIMDAEFQELQRNFMDKYYQEFEDSEENKLTYTVIFNEYLSLREKYIEEQIVEQIPAFNTAAFTTTLKHHQDEVTHDIFNVLLTFTDFLAFKEMFLEY</sequence>
<comment type="function">
    <text evidence="12 13">Together with ARL2, plays a role in the nuclear translocation, retention and transcriptional activity of STAT3. May play a role as an effector of ARL2.</text>
</comment>
<dbReference type="GO" id="GO:0005758">
    <property type="term" value="C:mitochondrial intermembrane space"/>
    <property type="evidence" value="ECO:0007669"/>
    <property type="project" value="UniProtKB-SubCell"/>
</dbReference>
<evidence type="ECO:0000256" key="11">
    <source>
        <dbReference type="ARBA" id="ARBA00023273"/>
    </source>
</evidence>
<keyword evidence="11 13" id="KW-0966">Cell projection</keyword>
<evidence type="ECO:0000256" key="3">
    <source>
        <dbReference type="ARBA" id="ARBA00004300"/>
    </source>
</evidence>
<evidence type="ECO:0000256" key="8">
    <source>
        <dbReference type="ARBA" id="ARBA00023128"/>
    </source>
</evidence>
<evidence type="ECO:0000256" key="6">
    <source>
        <dbReference type="ARBA" id="ARBA00022490"/>
    </source>
</evidence>
<evidence type="ECO:0000256" key="10">
    <source>
        <dbReference type="ARBA" id="ARBA00023242"/>
    </source>
</evidence>
<dbReference type="PANTHER" id="PTHR15487:SF4">
    <property type="entry name" value="ADP-RIBOSYLATION FACTOR-LIKE PROTEIN 2-BINDING PROTEIN"/>
    <property type="match status" value="1"/>
</dbReference>
<dbReference type="InterPro" id="IPR042541">
    <property type="entry name" value="BART_sf"/>
</dbReference>
<dbReference type="GO" id="GO:0051457">
    <property type="term" value="P:maintenance of protein location in nucleus"/>
    <property type="evidence" value="ECO:0007669"/>
    <property type="project" value="TreeGrafter"/>
</dbReference>
<protein>
    <recommendedName>
        <fullName evidence="5 13">ADP-ribosylation factor-like protein 2-binding protein</fullName>
        <shortName evidence="13">ARF-like 2-binding protein</shortName>
    </recommendedName>
</protein>
<evidence type="ECO:0000259" key="14">
    <source>
        <dbReference type="Pfam" id="PF11527"/>
    </source>
</evidence>
<comment type="caution">
    <text evidence="15">The sequence shown here is derived from an EMBL/GenBank/DDBJ whole genome shotgun (WGS) entry which is preliminary data.</text>
</comment>
<evidence type="ECO:0000256" key="2">
    <source>
        <dbReference type="ARBA" id="ARBA00004123"/>
    </source>
</evidence>
<dbReference type="GO" id="GO:0005813">
    <property type="term" value="C:centrosome"/>
    <property type="evidence" value="ECO:0007669"/>
    <property type="project" value="UniProtKB-SubCell"/>
</dbReference>
<keyword evidence="16" id="KW-1185">Reference proteome</keyword>